<dbReference type="EMBL" id="GL348718">
    <property type="protein sequence ID" value="EFH50975.1"/>
    <property type="molecule type" value="Genomic_DNA"/>
</dbReference>
<accession>D7M086</accession>
<organism evidence="3">
    <name type="scientific">Arabidopsis lyrata subsp. lyrata</name>
    <name type="common">Lyre-leaved rock-cress</name>
    <dbReference type="NCBI Taxonomy" id="81972"/>
    <lineage>
        <taxon>Eukaryota</taxon>
        <taxon>Viridiplantae</taxon>
        <taxon>Streptophyta</taxon>
        <taxon>Embryophyta</taxon>
        <taxon>Tracheophyta</taxon>
        <taxon>Spermatophyta</taxon>
        <taxon>Magnoliopsida</taxon>
        <taxon>eudicotyledons</taxon>
        <taxon>Gunneridae</taxon>
        <taxon>Pentapetalae</taxon>
        <taxon>rosids</taxon>
        <taxon>malvids</taxon>
        <taxon>Brassicales</taxon>
        <taxon>Brassicaceae</taxon>
        <taxon>Camelineae</taxon>
        <taxon>Arabidopsis</taxon>
    </lineage>
</organism>
<dbReference type="PANTHER" id="PTHR24414">
    <property type="entry name" value="F-BOX/KELCH-REPEAT PROTEIN SKIP4"/>
    <property type="match status" value="1"/>
</dbReference>
<evidence type="ECO:0000313" key="3">
    <source>
        <dbReference type="Proteomes" id="UP000008694"/>
    </source>
</evidence>
<dbReference type="PANTHER" id="PTHR24414:SF82">
    <property type="entry name" value="GALACTOSE OXIDASE_KELCH REPEAT SUPERFAMILY PROTEIN"/>
    <property type="match status" value="1"/>
</dbReference>
<evidence type="ECO:0000259" key="1">
    <source>
        <dbReference type="SMART" id="SM00256"/>
    </source>
</evidence>
<dbReference type="InterPro" id="IPR036047">
    <property type="entry name" value="F-box-like_dom_sf"/>
</dbReference>
<dbReference type="SUPFAM" id="SSF81383">
    <property type="entry name" value="F-box domain"/>
    <property type="match status" value="1"/>
</dbReference>
<sequence length="92" mass="10793">MTNGKESSTFNMPYLPDDILLHCLARVSRLYYPILSLVSKRFRSLVTSLELHDIRIVLGRTENCLYMCLYFSSESKPCWCWIIQDLKKKVIS</sequence>
<name>D7M086_ARALL</name>
<proteinExistence type="predicted"/>
<protein>
    <recommendedName>
        <fullName evidence="1">F-box domain-containing protein</fullName>
    </recommendedName>
</protein>
<dbReference type="AlphaFoldDB" id="D7M086"/>
<dbReference type="InterPro" id="IPR001810">
    <property type="entry name" value="F-box_dom"/>
</dbReference>
<dbReference type="HOGENOM" id="CLU_2416292_0_0_1"/>
<dbReference type="Pfam" id="PF00646">
    <property type="entry name" value="F-box"/>
    <property type="match status" value="1"/>
</dbReference>
<dbReference type="STRING" id="81972.D7M086"/>
<feature type="domain" description="F-box" evidence="1">
    <location>
        <begin position="15"/>
        <end position="55"/>
    </location>
</feature>
<dbReference type="SMART" id="SM00256">
    <property type="entry name" value="FBOX"/>
    <property type="match status" value="1"/>
</dbReference>
<reference evidence="3" key="1">
    <citation type="journal article" date="2011" name="Nat. Genet.">
        <title>The Arabidopsis lyrata genome sequence and the basis of rapid genome size change.</title>
        <authorList>
            <person name="Hu T.T."/>
            <person name="Pattyn P."/>
            <person name="Bakker E.G."/>
            <person name="Cao J."/>
            <person name="Cheng J.-F."/>
            <person name="Clark R.M."/>
            <person name="Fahlgren N."/>
            <person name="Fawcett J.A."/>
            <person name="Grimwood J."/>
            <person name="Gundlach H."/>
            <person name="Haberer G."/>
            <person name="Hollister J.D."/>
            <person name="Ossowski S."/>
            <person name="Ottilar R.P."/>
            <person name="Salamov A.A."/>
            <person name="Schneeberger K."/>
            <person name="Spannagl M."/>
            <person name="Wang X."/>
            <person name="Yang L."/>
            <person name="Nasrallah M.E."/>
            <person name="Bergelson J."/>
            <person name="Carrington J.C."/>
            <person name="Gaut B.S."/>
            <person name="Schmutz J."/>
            <person name="Mayer K.F.X."/>
            <person name="Van de Peer Y."/>
            <person name="Grigoriev I.V."/>
            <person name="Nordborg M."/>
            <person name="Weigel D."/>
            <person name="Guo Y.-L."/>
        </authorList>
    </citation>
    <scope>NUCLEOTIDE SEQUENCE [LARGE SCALE GENOMIC DNA]</scope>
    <source>
        <strain evidence="3">cv. MN47</strain>
    </source>
</reference>
<dbReference type="Proteomes" id="UP000008694">
    <property type="component" value="Unassembled WGS sequence"/>
</dbReference>
<dbReference type="InterPro" id="IPR050354">
    <property type="entry name" value="F-box/kelch-repeat_ARATH"/>
</dbReference>
<dbReference type="eggNOG" id="KOG1072">
    <property type="taxonomic scope" value="Eukaryota"/>
</dbReference>
<evidence type="ECO:0000313" key="2">
    <source>
        <dbReference type="EMBL" id="EFH50975.1"/>
    </source>
</evidence>
<keyword evidence="3" id="KW-1185">Reference proteome</keyword>
<gene>
    <name evidence="2" type="ORF">ARALYDRAFT_911532</name>
</gene>
<dbReference type="CDD" id="cd22152">
    <property type="entry name" value="F-box_AtAFR-like"/>
    <property type="match status" value="1"/>
</dbReference>
<dbReference type="Gramene" id="scaffold_603589.1">
    <property type="protein sequence ID" value="scaffold_603589.1"/>
    <property type="gene ID" value="scaffold_603589.1"/>
</dbReference>